<accession>A0A1E3AGI8</accession>
<dbReference type="EMBL" id="MCGH01000002">
    <property type="protein sequence ID" value="ODM07531.1"/>
    <property type="molecule type" value="Genomic_DNA"/>
</dbReference>
<evidence type="ECO:0000256" key="1">
    <source>
        <dbReference type="SAM" id="Phobius"/>
    </source>
</evidence>
<dbReference type="Proteomes" id="UP000094067">
    <property type="component" value="Unassembled WGS sequence"/>
</dbReference>
<feature type="transmembrane region" description="Helical" evidence="1">
    <location>
        <begin position="45"/>
        <end position="63"/>
    </location>
</feature>
<dbReference type="RefSeq" id="WP_069153156.1">
    <property type="nucleotide sequence ID" value="NZ_MCGH01000002.1"/>
</dbReference>
<keyword evidence="1" id="KW-1133">Transmembrane helix</keyword>
<evidence type="ECO:0000313" key="3">
    <source>
        <dbReference type="Proteomes" id="UP000094067"/>
    </source>
</evidence>
<feature type="transmembrane region" description="Helical" evidence="1">
    <location>
        <begin position="20"/>
        <end position="38"/>
    </location>
</feature>
<proteinExistence type="predicted"/>
<evidence type="ECO:0000313" key="2">
    <source>
        <dbReference type="EMBL" id="ODM07531.1"/>
    </source>
</evidence>
<keyword evidence="1" id="KW-0812">Transmembrane</keyword>
<evidence type="ECO:0008006" key="4">
    <source>
        <dbReference type="Google" id="ProtNLM"/>
    </source>
</evidence>
<name>A0A1E3AGI8_9FIRM</name>
<sequence length="81" mass="9178">MKCLFSCANQYVKESDWKDFALVKLCLCAIGVMIGLAVPKKKKKMPLLIAALVFIATYIPLMTKFLRIVFRKEDDAACECE</sequence>
<reference evidence="2 3" key="1">
    <citation type="submission" date="2016-07" db="EMBL/GenBank/DDBJ databases">
        <title>Characterization of isolates of Eisenbergiella tayi derived from blood cultures, using whole genome sequencing.</title>
        <authorList>
            <person name="Burdz T."/>
            <person name="Wiebe D."/>
            <person name="Huynh C."/>
            <person name="Bernard K."/>
        </authorList>
    </citation>
    <scope>NUCLEOTIDE SEQUENCE [LARGE SCALE GENOMIC DNA]</scope>
    <source>
        <strain evidence="2 3">NML 110608</strain>
    </source>
</reference>
<protein>
    <recommendedName>
        <fullName evidence="4">Permease of phosphate ABC transporter</fullName>
    </recommendedName>
</protein>
<organism evidence="2 3">
    <name type="scientific">Eisenbergiella tayi</name>
    <dbReference type="NCBI Taxonomy" id="1432052"/>
    <lineage>
        <taxon>Bacteria</taxon>
        <taxon>Bacillati</taxon>
        <taxon>Bacillota</taxon>
        <taxon>Clostridia</taxon>
        <taxon>Lachnospirales</taxon>
        <taxon>Lachnospiraceae</taxon>
        <taxon>Eisenbergiella</taxon>
    </lineage>
</organism>
<keyword evidence="1" id="KW-0472">Membrane</keyword>
<comment type="caution">
    <text evidence="2">The sequence shown here is derived from an EMBL/GenBank/DDBJ whole genome shotgun (WGS) entry which is preliminary data.</text>
</comment>
<gene>
    <name evidence="2" type="ORF">BEI61_03421</name>
</gene>
<dbReference type="AlphaFoldDB" id="A0A1E3AGI8"/>